<feature type="domain" description="N-acetyltransferase" evidence="1">
    <location>
        <begin position="1"/>
        <end position="166"/>
    </location>
</feature>
<accession>A0ABX7S5R2</accession>
<dbReference type="SUPFAM" id="SSF55729">
    <property type="entry name" value="Acyl-CoA N-acyltransferases (Nat)"/>
    <property type="match status" value="1"/>
</dbReference>
<organism evidence="2 3">
    <name type="scientific">Thermosipho ferrireducens</name>
    <dbReference type="NCBI Taxonomy" id="2571116"/>
    <lineage>
        <taxon>Bacteria</taxon>
        <taxon>Thermotogati</taxon>
        <taxon>Thermotogota</taxon>
        <taxon>Thermotogae</taxon>
        <taxon>Thermotogales</taxon>
        <taxon>Fervidobacteriaceae</taxon>
        <taxon>Thermosipho</taxon>
    </lineage>
</organism>
<reference evidence="2 3" key="1">
    <citation type="submission" date="2021-03" db="EMBL/GenBank/DDBJ databases">
        <title>Thermosipho ferrireducens sp.nov., an anaerobic thermophilic iron-reducing bacterium isolated from a deep-sea hydrothermal sulfide deposits.</title>
        <authorList>
            <person name="Zeng X."/>
            <person name="Chen Y."/>
            <person name="Shao Z."/>
        </authorList>
    </citation>
    <scope>NUCLEOTIDE SEQUENCE [LARGE SCALE GENOMIC DNA]</scope>
    <source>
        <strain evidence="2 3">JL129W03</strain>
    </source>
</reference>
<dbReference type="InterPro" id="IPR017255">
    <property type="entry name" value="AcTrfase_GNAT_prd"/>
</dbReference>
<dbReference type="EMBL" id="CP071446">
    <property type="protein sequence ID" value="QTA37903.1"/>
    <property type="molecule type" value="Genomic_DNA"/>
</dbReference>
<evidence type="ECO:0000259" key="1">
    <source>
        <dbReference type="PROSITE" id="PS51186"/>
    </source>
</evidence>
<dbReference type="Proteomes" id="UP000671862">
    <property type="component" value="Chromosome"/>
</dbReference>
<keyword evidence="3" id="KW-1185">Reference proteome</keyword>
<protein>
    <submittedName>
        <fullName evidence="2">GNAT family N-acetyltransferase</fullName>
    </submittedName>
</protein>
<dbReference type="RefSeq" id="WP_207566624.1">
    <property type="nucleotide sequence ID" value="NZ_CP071446.1"/>
</dbReference>
<dbReference type="InterPro" id="IPR000182">
    <property type="entry name" value="GNAT_dom"/>
</dbReference>
<dbReference type="PIRSF" id="PIRSF037663">
    <property type="entry name" value="Acetyltransf_GNAT_prd"/>
    <property type="match status" value="1"/>
</dbReference>
<dbReference type="InterPro" id="IPR016181">
    <property type="entry name" value="Acyl_CoA_acyltransferase"/>
</dbReference>
<evidence type="ECO:0000313" key="2">
    <source>
        <dbReference type="EMBL" id="QTA37903.1"/>
    </source>
</evidence>
<sequence>MIIREIKESDALRFLELRKKLDEETQFMLLEAGERTTTVEEQRNIIRNVLSRDNQIVFVVESGERLVGFIGGYGGGFRRNKHTVYIVIGILQNFTGQGIGTRLFQKLEEWARSRKLHRLELTVMTHNKAAIALYRKMGFKIEGLKKHSLFVNGVYVDEYCMAKLLE</sequence>
<dbReference type="Pfam" id="PF00583">
    <property type="entry name" value="Acetyltransf_1"/>
    <property type="match status" value="1"/>
</dbReference>
<dbReference type="PROSITE" id="PS51186">
    <property type="entry name" value="GNAT"/>
    <property type="match status" value="1"/>
</dbReference>
<proteinExistence type="predicted"/>
<dbReference type="CDD" id="cd04301">
    <property type="entry name" value="NAT_SF"/>
    <property type="match status" value="1"/>
</dbReference>
<dbReference type="PANTHER" id="PTHR43415:SF3">
    <property type="entry name" value="GNAT-FAMILY ACETYLTRANSFERASE"/>
    <property type="match status" value="1"/>
</dbReference>
<dbReference type="Gene3D" id="3.40.630.30">
    <property type="match status" value="1"/>
</dbReference>
<dbReference type="PANTHER" id="PTHR43415">
    <property type="entry name" value="SPERMIDINE N(1)-ACETYLTRANSFERASE"/>
    <property type="match status" value="1"/>
</dbReference>
<gene>
    <name evidence="2" type="ORF">JYK00_09325</name>
</gene>
<name>A0ABX7S5R2_9BACT</name>
<evidence type="ECO:0000313" key="3">
    <source>
        <dbReference type="Proteomes" id="UP000671862"/>
    </source>
</evidence>